<dbReference type="EMBL" id="WKKI01000007">
    <property type="protein sequence ID" value="MRX71812.1"/>
    <property type="molecule type" value="Genomic_DNA"/>
</dbReference>
<protein>
    <submittedName>
        <fullName evidence="3">Acyl-CoA thioesterase</fullName>
    </submittedName>
</protein>
<reference evidence="3 4" key="1">
    <citation type="submission" date="2019-11" db="EMBL/GenBank/DDBJ databases">
        <title>Bacillus lacus genome.</title>
        <authorList>
            <person name="Allen C.J."/>
            <person name="Newman J.D."/>
        </authorList>
    </citation>
    <scope>NUCLEOTIDE SEQUENCE [LARGE SCALE GENOMIC DNA]</scope>
    <source>
        <strain evidence="3 4">KCTC 33946</strain>
    </source>
</reference>
<dbReference type="RefSeq" id="WP_154306947.1">
    <property type="nucleotide sequence ID" value="NZ_WKKI01000007.1"/>
</dbReference>
<dbReference type="Proteomes" id="UP000448867">
    <property type="component" value="Unassembled WGS sequence"/>
</dbReference>
<dbReference type="InterPro" id="IPR029069">
    <property type="entry name" value="HotDog_dom_sf"/>
</dbReference>
<evidence type="ECO:0000313" key="4">
    <source>
        <dbReference type="Proteomes" id="UP000448867"/>
    </source>
</evidence>
<name>A0A7X2LZC8_9BACI</name>
<dbReference type="AlphaFoldDB" id="A0A7X2LZC8"/>
<evidence type="ECO:0000313" key="3">
    <source>
        <dbReference type="EMBL" id="MRX71812.1"/>
    </source>
</evidence>
<evidence type="ECO:0000256" key="2">
    <source>
        <dbReference type="ARBA" id="ARBA00022801"/>
    </source>
</evidence>
<organism evidence="3 4">
    <name type="scientific">Metabacillus lacus</name>
    <dbReference type="NCBI Taxonomy" id="1983721"/>
    <lineage>
        <taxon>Bacteria</taxon>
        <taxon>Bacillati</taxon>
        <taxon>Bacillota</taxon>
        <taxon>Bacilli</taxon>
        <taxon>Bacillales</taxon>
        <taxon>Bacillaceae</taxon>
        <taxon>Metabacillus</taxon>
    </lineage>
</organism>
<dbReference type="PANTHER" id="PTHR31793:SF24">
    <property type="entry name" value="LONG-CHAIN ACYL-COA THIOESTERASE FADM"/>
    <property type="match status" value="1"/>
</dbReference>
<gene>
    <name evidence="3" type="ORF">GJU40_06425</name>
</gene>
<dbReference type="InterPro" id="IPR050563">
    <property type="entry name" value="4-hydroxybenzoyl-CoA_TE"/>
</dbReference>
<dbReference type="SUPFAM" id="SSF54637">
    <property type="entry name" value="Thioesterase/thiol ester dehydrase-isomerase"/>
    <property type="match status" value="1"/>
</dbReference>
<dbReference type="CDD" id="cd00586">
    <property type="entry name" value="4HBT"/>
    <property type="match status" value="1"/>
</dbReference>
<proteinExistence type="inferred from homology"/>
<accession>A0A7X2LZC8</accession>
<keyword evidence="2" id="KW-0378">Hydrolase</keyword>
<dbReference type="OrthoDB" id="9799036at2"/>
<sequence length="153" mass="17378">MNKISYIEGSTDEWLRSFVFSHPVKVRFSETDMFGHMNNTSTITYFEEARIEFFKSLGLMQEWLGQEDDRMPVVANIQCDYLSQVFFDQTLRLHVKVNRVGGSSLDLHYAAVSDAQELLFTGRGTIVQVSKTSGKPVQWTEADKNLLLTGASV</sequence>
<evidence type="ECO:0000256" key="1">
    <source>
        <dbReference type="ARBA" id="ARBA00005953"/>
    </source>
</evidence>
<dbReference type="InterPro" id="IPR006684">
    <property type="entry name" value="YbgC/YbaW"/>
</dbReference>
<comment type="caution">
    <text evidence="3">The sequence shown here is derived from an EMBL/GenBank/DDBJ whole genome shotgun (WGS) entry which is preliminary data.</text>
</comment>
<dbReference type="PIRSF" id="PIRSF003230">
    <property type="entry name" value="YbgC"/>
    <property type="match status" value="1"/>
</dbReference>
<dbReference type="Gene3D" id="3.10.129.10">
    <property type="entry name" value="Hotdog Thioesterase"/>
    <property type="match status" value="1"/>
</dbReference>
<dbReference type="PANTHER" id="PTHR31793">
    <property type="entry name" value="4-HYDROXYBENZOYL-COA THIOESTERASE FAMILY MEMBER"/>
    <property type="match status" value="1"/>
</dbReference>
<dbReference type="GO" id="GO:0047617">
    <property type="term" value="F:fatty acyl-CoA hydrolase activity"/>
    <property type="evidence" value="ECO:0007669"/>
    <property type="project" value="TreeGrafter"/>
</dbReference>
<keyword evidence="4" id="KW-1185">Reference proteome</keyword>
<dbReference type="Pfam" id="PF13279">
    <property type="entry name" value="4HBT_2"/>
    <property type="match status" value="1"/>
</dbReference>
<comment type="similarity">
    <text evidence="1">Belongs to the 4-hydroxybenzoyl-CoA thioesterase family.</text>
</comment>